<keyword evidence="2" id="KW-0217">Developmental protein</keyword>
<dbReference type="GO" id="GO:0007283">
    <property type="term" value="P:spermatogenesis"/>
    <property type="evidence" value="ECO:0007669"/>
    <property type="project" value="UniProtKB-KW"/>
</dbReference>
<dbReference type="InterPro" id="IPR008271">
    <property type="entry name" value="Ser/Thr_kinase_AS"/>
</dbReference>
<dbReference type="Gene3D" id="1.10.510.10">
    <property type="entry name" value="Transferase(Phosphotransferase) domain 1"/>
    <property type="match status" value="1"/>
</dbReference>
<evidence type="ECO:0000256" key="9">
    <source>
        <dbReference type="ARBA" id="ARBA00022843"/>
    </source>
</evidence>
<dbReference type="SUPFAM" id="SSF56112">
    <property type="entry name" value="Protein kinase-like (PK-like)"/>
    <property type="match status" value="1"/>
</dbReference>
<dbReference type="Gene3D" id="3.30.200.20">
    <property type="entry name" value="Phosphorylase Kinase, domain 1"/>
    <property type="match status" value="1"/>
</dbReference>
<dbReference type="GO" id="GO:0030154">
    <property type="term" value="P:cell differentiation"/>
    <property type="evidence" value="ECO:0007669"/>
    <property type="project" value="UniProtKB-KW"/>
</dbReference>
<dbReference type="SMART" id="SM00220">
    <property type="entry name" value="S_TKc"/>
    <property type="match status" value="1"/>
</dbReference>
<evidence type="ECO:0000313" key="13">
    <source>
        <dbReference type="Proteomes" id="UP000759131"/>
    </source>
</evidence>
<keyword evidence="9" id="KW-0832">Ubl conjugation</keyword>
<dbReference type="PANTHER" id="PTHR24346">
    <property type="entry name" value="MAP/MICROTUBULE AFFINITY-REGULATING KINASE"/>
    <property type="match status" value="1"/>
</dbReference>
<dbReference type="OrthoDB" id="504170at2759"/>
<dbReference type="EMBL" id="CAJPIZ010020972">
    <property type="protein sequence ID" value="CAG2117480.1"/>
    <property type="molecule type" value="Genomic_DNA"/>
</dbReference>
<dbReference type="PANTHER" id="PTHR24346:SF102">
    <property type="entry name" value="TESTIS-SPECIFIC SERINE_THREONINE-PROTEIN KINASE 1"/>
    <property type="match status" value="1"/>
</dbReference>
<feature type="non-terminal residue" evidence="12">
    <location>
        <position position="274"/>
    </location>
</feature>
<dbReference type="GO" id="GO:0005524">
    <property type="term" value="F:ATP binding"/>
    <property type="evidence" value="ECO:0007669"/>
    <property type="project" value="UniProtKB-KW"/>
</dbReference>
<gene>
    <name evidence="12" type="ORF">OSB1V03_LOCUS17433</name>
</gene>
<dbReference type="InterPro" id="IPR000719">
    <property type="entry name" value="Prot_kinase_dom"/>
</dbReference>
<comment type="cofactor">
    <cofactor evidence="1">
        <name>Mg(2+)</name>
        <dbReference type="ChEBI" id="CHEBI:18420"/>
    </cofactor>
</comment>
<protein>
    <recommendedName>
        <fullName evidence="11">Protein kinase domain-containing protein</fullName>
    </recommendedName>
</protein>
<evidence type="ECO:0000313" key="12">
    <source>
        <dbReference type="EMBL" id="CAD7638537.1"/>
    </source>
</evidence>
<keyword evidence="7" id="KW-0067">ATP-binding</keyword>
<proteinExistence type="predicted"/>
<evidence type="ECO:0000256" key="5">
    <source>
        <dbReference type="ARBA" id="ARBA00022741"/>
    </source>
</evidence>
<name>A0A7R9LBI0_9ACAR</name>
<keyword evidence="3" id="KW-0597">Phosphoprotein</keyword>
<dbReference type="PROSITE" id="PS50011">
    <property type="entry name" value="PROTEIN_KINASE_DOM"/>
    <property type="match status" value="1"/>
</dbReference>
<evidence type="ECO:0000256" key="3">
    <source>
        <dbReference type="ARBA" id="ARBA00022553"/>
    </source>
</evidence>
<dbReference type="EMBL" id="OC875547">
    <property type="protein sequence ID" value="CAD7638537.1"/>
    <property type="molecule type" value="Genomic_DNA"/>
</dbReference>
<dbReference type="GO" id="GO:0050321">
    <property type="term" value="F:tau-protein kinase activity"/>
    <property type="evidence" value="ECO:0007669"/>
    <property type="project" value="TreeGrafter"/>
</dbReference>
<keyword evidence="6" id="KW-0221">Differentiation</keyword>
<sequence length="274" mass="31584">GYSVDEQPISNGTYGTVFRARNTSGDTRALKVIDLTDVTQDYKTQFLPRELFAIKKLRHRFIVTTFDSFFTQFLPRELFAIKKLRHRFIVTTFDSFFVSARVFIVMELAIGGDLQDMIDKLKRPVDDSKARVIFRQVAEGLNYIHNEGVVHRDLKCDNVLLFDDQKVAKLTDFGFARTSYLPPTGQSVLVATTCGTQEYCSPELLSNHPFKPKPNDCWSLGVVLYVMTTRKTPFPLRHQRRRQMKKKYSKTGITNDDCKDLIQKILEPESLLKN</sequence>
<evidence type="ECO:0000259" key="11">
    <source>
        <dbReference type="PROSITE" id="PS50011"/>
    </source>
</evidence>
<dbReference type="GO" id="GO:0035556">
    <property type="term" value="P:intracellular signal transduction"/>
    <property type="evidence" value="ECO:0007669"/>
    <property type="project" value="TreeGrafter"/>
</dbReference>
<keyword evidence="13" id="KW-1185">Reference proteome</keyword>
<keyword evidence="5" id="KW-0547">Nucleotide-binding</keyword>
<keyword evidence="4" id="KW-0479">Metal-binding</keyword>
<evidence type="ECO:0000256" key="8">
    <source>
        <dbReference type="ARBA" id="ARBA00022842"/>
    </source>
</evidence>
<dbReference type="GO" id="GO:0000287">
    <property type="term" value="F:magnesium ion binding"/>
    <property type="evidence" value="ECO:0007669"/>
    <property type="project" value="UniProtKB-ARBA"/>
</dbReference>
<dbReference type="Pfam" id="PF00069">
    <property type="entry name" value="Pkinase"/>
    <property type="match status" value="1"/>
</dbReference>
<dbReference type="Proteomes" id="UP000759131">
    <property type="component" value="Unassembled WGS sequence"/>
</dbReference>
<organism evidence="12">
    <name type="scientific">Medioppia subpectinata</name>
    <dbReference type="NCBI Taxonomy" id="1979941"/>
    <lineage>
        <taxon>Eukaryota</taxon>
        <taxon>Metazoa</taxon>
        <taxon>Ecdysozoa</taxon>
        <taxon>Arthropoda</taxon>
        <taxon>Chelicerata</taxon>
        <taxon>Arachnida</taxon>
        <taxon>Acari</taxon>
        <taxon>Acariformes</taxon>
        <taxon>Sarcoptiformes</taxon>
        <taxon>Oribatida</taxon>
        <taxon>Brachypylina</taxon>
        <taxon>Oppioidea</taxon>
        <taxon>Oppiidae</taxon>
        <taxon>Medioppia</taxon>
    </lineage>
</organism>
<dbReference type="GO" id="GO:0005737">
    <property type="term" value="C:cytoplasm"/>
    <property type="evidence" value="ECO:0007669"/>
    <property type="project" value="TreeGrafter"/>
</dbReference>
<evidence type="ECO:0000256" key="4">
    <source>
        <dbReference type="ARBA" id="ARBA00022723"/>
    </source>
</evidence>
<evidence type="ECO:0000256" key="1">
    <source>
        <dbReference type="ARBA" id="ARBA00001946"/>
    </source>
</evidence>
<dbReference type="AlphaFoldDB" id="A0A7R9LBI0"/>
<evidence type="ECO:0000256" key="7">
    <source>
        <dbReference type="ARBA" id="ARBA00022840"/>
    </source>
</evidence>
<reference evidence="12" key="1">
    <citation type="submission" date="2020-11" db="EMBL/GenBank/DDBJ databases">
        <authorList>
            <person name="Tran Van P."/>
        </authorList>
    </citation>
    <scope>NUCLEOTIDE SEQUENCE</scope>
</reference>
<feature type="domain" description="Protein kinase" evidence="11">
    <location>
        <begin position="3"/>
        <end position="274"/>
    </location>
</feature>
<accession>A0A7R9LBI0</accession>
<evidence type="ECO:0000256" key="10">
    <source>
        <dbReference type="ARBA" id="ARBA00022871"/>
    </source>
</evidence>
<keyword evidence="8" id="KW-0460">Magnesium</keyword>
<keyword evidence="10" id="KW-0744">Spermatogenesis</keyword>
<dbReference type="InterPro" id="IPR011009">
    <property type="entry name" value="Kinase-like_dom_sf"/>
</dbReference>
<evidence type="ECO:0000256" key="2">
    <source>
        <dbReference type="ARBA" id="ARBA00022473"/>
    </source>
</evidence>
<dbReference type="PROSITE" id="PS00108">
    <property type="entry name" value="PROTEIN_KINASE_ST"/>
    <property type="match status" value="1"/>
</dbReference>
<evidence type="ECO:0000256" key="6">
    <source>
        <dbReference type="ARBA" id="ARBA00022782"/>
    </source>
</evidence>
<dbReference type="GO" id="GO:0000226">
    <property type="term" value="P:microtubule cytoskeleton organization"/>
    <property type="evidence" value="ECO:0007669"/>
    <property type="project" value="TreeGrafter"/>
</dbReference>